<sequence length="674" mass="72382">MSNEQILGIDAGGTFTDFVLVSKCAGVSSLRQHKVASTPQAPEQAILTGISEMGLTEVAANGQLRIIHGSTVATNAALEGRGVKTAYVSNYGLGDVLTLARQTRPSLYALEFAPRQVPVTEQYCLETGGRITAKGEVLEALCEAELKLLVSSLRQLQPEAVAINLLFSYVDDSFEKRIEAAIVDAKLAMTVSRSSQVLPEYKEYERGIATWLNASLGPLVSNYLSSLQRQLPHCDLQIMQSSGSTINVKAAAKAAVNLLLSGPAAGLAGISYLGELIGERRIISFDMGGTSTDVALIDGEIQITNEGSIADYPVSVPMVDMHTIGAGGGSIASVDEGGMLQVGPRSAGAEPGPACYGKGGELPTVTDANLVLGRLPEINAENASFSMRLDLAQAAILPLSRSMQLSVEATAQGIIDIANEHMAKAIRMISVQRGYHAGEFILASFGGAGGLHVCAIAEAMQMRRAIVPVYAGVLSALGMVVAPRGRQFSKTVNINLADCDNQFIQTQFTQFLESSTVQMRVDLTKNERLITNLSVDIRYTGQSYTLTIPWENSQQVCRAFHRQHSQRYGYAMENGQMELVNLRLNISEDAEKIDLEELLCQQSEKLQPHHQVFNNSISGDTKEISIIAKHTLAVGQRVIGPAVISEFSATTFIAKSWSACIDKMGNIVLLMDVQ</sequence>
<evidence type="ECO:0000313" key="3">
    <source>
        <dbReference type="EMBL" id="PCH62636.1"/>
    </source>
</evidence>
<gene>
    <name evidence="3" type="ORF">COC19_02490</name>
</gene>
<dbReference type="EMBL" id="NVQR01000035">
    <property type="protein sequence ID" value="PCH62636.1"/>
    <property type="molecule type" value="Genomic_DNA"/>
</dbReference>
<accession>A0A2A4MSQ6</accession>
<dbReference type="InterPro" id="IPR045079">
    <property type="entry name" value="Oxoprolinase-like"/>
</dbReference>
<organism evidence="3 4">
    <name type="scientific">SAR86 cluster bacterium</name>
    <dbReference type="NCBI Taxonomy" id="2030880"/>
    <lineage>
        <taxon>Bacteria</taxon>
        <taxon>Pseudomonadati</taxon>
        <taxon>Pseudomonadota</taxon>
        <taxon>Gammaproteobacteria</taxon>
        <taxon>SAR86 cluster</taxon>
    </lineage>
</organism>
<protein>
    <submittedName>
        <fullName evidence="3">Hydantoinase</fullName>
    </submittedName>
</protein>
<feature type="domain" description="Hydantoinase/oxoprolinase N-terminal" evidence="2">
    <location>
        <begin position="7"/>
        <end position="182"/>
    </location>
</feature>
<evidence type="ECO:0000313" key="4">
    <source>
        <dbReference type="Proteomes" id="UP000218172"/>
    </source>
</evidence>
<dbReference type="Proteomes" id="UP000218172">
    <property type="component" value="Unassembled WGS sequence"/>
</dbReference>
<evidence type="ECO:0000259" key="2">
    <source>
        <dbReference type="Pfam" id="PF05378"/>
    </source>
</evidence>
<dbReference type="GO" id="GO:0005829">
    <property type="term" value="C:cytosol"/>
    <property type="evidence" value="ECO:0007669"/>
    <property type="project" value="TreeGrafter"/>
</dbReference>
<reference evidence="4" key="1">
    <citation type="submission" date="2017-08" db="EMBL/GenBank/DDBJ databases">
        <title>A dynamic microbial community with high functional redundancy inhabits the cold, oxic subseafloor aquifer.</title>
        <authorList>
            <person name="Tully B.J."/>
            <person name="Wheat C.G."/>
            <person name="Glazer B.T."/>
            <person name="Huber J.A."/>
        </authorList>
    </citation>
    <scope>NUCLEOTIDE SEQUENCE [LARGE SCALE GENOMIC DNA]</scope>
</reference>
<dbReference type="PANTHER" id="PTHR11365:SF23">
    <property type="entry name" value="HYPOTHETICAL 5-OXOPROLINASE (EUROFUNG)-RELATED"/>
    <property type="match status" value="1"/>
</dbReference>
<evidence type="ECO:0000259" key="1">
    <source>
        <dbReference type="Pfam" id="PF01968"/>
    </source>
</evidence>
<comment type="caution">
    <text evidence="3">The sequence shown here is derived from an EMBL/GenBank/DDBJ whole genome shotgun (WGS) entry which is preliminary data.</text>
</comment>
<dbReference type="GO" id="GO:0017168">
    <property type="term" value="F:5-oxoprolinase (ATP-hydrolyzing) activity"/>
    <property type="evidence" value="ECO:0007669"/>
    <property type="project" value="TreeGrafter"/>
</dbReference>
<proteinExistence type="predicted"/>
<dbReference type="Pfam" id="PF05378">
    <property type="entry name" value="Hydant_A_N"/>
    <property type="match status" value="1"/>
</dbReference>
<name>A0A2A4MSQ6_9GAMM</name>
<dbReference type="InterPro" id="IPR002821">
    <property type="entry name" value="Hydantoinase_A"/>
</dbReference>
<dbReference type="AlphaFoldDB" id="A0A2A4MSQ6"/>
<dbReference type="InterPro" id="IPR008040">
    <property type="entry name" value="Hydant_A_N"/>
</dbReference>
<dbReference type="GO" id="GO:0006749">
    <property type="term" value="P:glutathione metabolic process"/>
    <property type="evidence" value="ECO:0007669"/>
    <property type="project" value="TreeGrafter"/>
</dbReference>
<feature type="domain" description="Hydantoinase A/oxoprolinase" evidence="1">
    <location>
        <begin position="206"/>
        <end position="482"/>
    </location>
</feature>
<dbReference type="PANTHER" id="PTHR11365">
    <property type="entry name" value="5-OXOPROLINASE RELATED"/>
    <property type="match status" value="1"/>
</dbReference>
<dbReference type="Pfam" id="PF01968">
    <property type="entry name" value="Hydantoinase_A"/>
    <property type="match status" value="1"/>
</dbReference>